<protein>
    <submittedName>
        <fullName evidence="1">Uncharacterized protein</fullName>
    </submittedName>
</protein>
<evidence type="ECO:0000313" key="2">
    <source>
        <dbReference type="Proteomes" id="UP000647017"/>
    </source>
</evidence>
<dbReference type="Proteomes" id="UP000647017">
    <property type="component" value="Unassembled WGS sequence"/>
</dbReference>
<evidence type="ECO:0000313" key="1">
    <source>
        <dbReference type="EMBL" id="GIJ08416.1"/>
    </source>
</evidence>
<sequence>MSGITEAINDLALQVGATVNWTALHNNLQSPAVAALISAAATVEFNTGLIQRHQQDLNHVLDAARTNSGTPEDQLLIASALANMSLSHLDERQASVDRVRALVIPLAELGVLELPM</sequence>
<dbReference type="RefSeq" id="WP_204002993.1">
    <property type="nucleotide sequence ID" value="NZ_BOOZ01000006.1"/>
</dbReference>
<comment type="caution">
    <text evidence="1">The sequence shown here is derived from an EMBL/GenBank/DDBJ whole genome shotgun (WGS) entry which is preliminary data.</text>
</comment>
<name>A0ABQ4HS01_9ACTN</name>
<dbReference type="EMBL" id="BOOZ01000006">
    <property type="protein sequence ID" value="GIJ08416.1"/>
    <property type="molecule type" value="Genomic_DNA"/>
</dbReference>
<gene>
    <name evidence="1" type="ORF">Van01_16300</name>
</gene>
<keyword evidence="2" id="KW-1185">Reference proteome</keyword>
<organism evidence="1 2">
    <name type="scientific">Micromonospora andamanensis</name>
    <dbReference type="NCBI Taxonomy" id="1287068"/>
    <lineage>
        <taxon>Bacteria</taxon>
        <taxon>Bacillati</taxon>
        <taxon>Actinomycetota</taxon>
        <taxon>Actinomycetes</taxon>
        <taxon>Micromonosporales</taxon>
        <taxon>Micromonosporaceae</taxon>
        <taxon>Micromonospora</taxon>
    </lineage>
</organism>
<reference evidence="1 2" key="1">
    <citation type="submission" date="2021-01" db="EMBL/GenBank/DDBJ databases">
        <title>Whole genome shotgun sequence of Verrucosispora andamanensis NBRC 109075.</title>
        <authorList>
            <person name="Komaki H."/>
            <person name="Tamura T."/>
        </authorList>
    </citation>
    <scope>NUCLEOTIDE SEQUENCE [LARGE SCALE GENOMIC DNA]</scope>
    <source>
        <strain evidence="1 2">NBRC 109075</strain>
    </source>
</reference>
<proteinExistence type="predicted"/>
<accession>A0ABQ4HS01</accession>